<dbReference type="FunFam" id="1.10.3450.20:FF:000003">
    <property type="entry name" value="Nuclear pore complex protein"/>
    <property type="match status" value="1"/>
</dbReference>
<evidence type="ECO:0000313" key="9">
    <source>
        <dbReference type="EMBL" id="KAK0754028.1"/>
    </source>
</evidence>
<dbReference type="Proteomes" id="UP001172155">
    <property type="component" value="Unassembled WGS sequence"/>
</dbReference>
<evidence type="ECO:0000313" key="10">
    <source>
        <dbReference type="Proteomes" id="UP001172155"/>
    </source>
</evidence>
<gene>
    <name evidence="9" type="ORF">B0T18DRAFT_27311</name>
</gene>
<dbReference type="GO" id="GO:0006606">
    <property type="term" value="P:protein import into nucleus"/>
    <property type="evidence" value="ECO:0007669"/>
    <property type="project" value="TreeGrafter"/>
</dbReference>
<keyword evidence="10" id="KW-1185">Reference proteome</keyword>
<protein>
    <recommendedName>
        <fullName evidence="7">Nuclear pore complex protein</fullName>
    </recommendedName>
</protein>
<comment type="similarity">
    <text evidence="7">Belongs to the nucleoporin Nup84/Nup107 family.</text>
</comment>
<keyword evidence="7" id="KW-0472">Membrane</keyword>
<dbReference type="AlphaFoldDB" id="A0AA40FA31"/>
<dbReference type="EMBL" id="JAUKUD010000001">
    <property type="protein sequence ID" value="KAK0754028.1"/>
    <property type="molecule type" value="Genomic_DNA"/>
</dbReference>
<dbReference type="Gene3D" id="1.10.3450.20">
    <property type="match status" value="1"/>
</dbReference>
<comment type="subcellular location">
    <subcellularLocation>
        <location evidence="7">Nucleus</location>
        <location evidence="7">Nuclear pore complex</location>
    </subcellularLocation>
    <subcellularLocation>
        <location evidence="7">Nucleus membrane</location>
    </subcellularLocation>
</comment>
<reference evidence="9" key="1">
    <citation type="submission" date="2023-06" db="EMBL/GenBank/DDBJ databases">
        <title>Genome-scale phylogeny and comparative genomics of the fungal order Sordariales.</title>
        <authorList>
            <consortium name="Lawrence Berkeley National Laboratory"/>
            <person name="Hensen N."/>
            <person name="Bonometti L."/>
            <person name="Westerberg I."/>
            <person name="Brannstrom I.O."/>
            <person name="Guillou S."/>
            <person name="Cros-Aarteil S."/>
            <person name="Calhoun S."/>
            <person name="Haridas S."/>
            <person name="Kuo A."/>
            <person name="Mondo S."/>
            <person name="Pangilinan J."/>
            <person name="Riley R."/>
            <person name="LaButti K."/>
            <person name="Andreopoulos B."/>
            <person name="Lipzen A."/>
            <person name="Chen C."/>
            <person name="Yanf M."/>
            <person name="Daum C."/>
            <person name="Ng V."/>
            <person name="Clum A."/>
            <person name="Steindorff A."/>
            <person name="Ohm R."/>
            <person name="Martin F."/>
            <person name="Silar P."/>
            <person name="Natvig D."/>
            <person name="Lalanne C."/>
            <person name="Gautier V."/>
            <person name="Ament-velasquez S.L."/>
            <person name="Kruys A."/>
            <person name="Hutchinson M.I."/>
            <person name="Powell A.J."/>
            <person name="Barry K."/>
            <person name="Miller A.N."/>
            <person name="Grigoriev I.V."/>
            <person name="Debuchy R."/>
            <person name="Gladieux P."/>
            <person name="Thoren M.H."/>
            <person name="Johannesson H."/>
        </authorList>
    </citation>
    <scope>NUCLEOTIDE SEQUENCE</scope>
    <source>
        <strain evidence="9">SMH3187-1</strain>
    </source>
</reference>
<dbReference type="GO" id="GO:0031965">
    <property type="term" value="C:nuclear membrane"/>
    <property type="evidence" value="ECO:0007669"/>
    <property type="project" value="UniProtKB-SubCell"/>
</dbReference>
<dbReference type="GO" id="GO:0000973">
    <property type="term" value="P:post-transcriptional tethering of RNA polymerase II gene DNA at nuclear periphery"/>
    <property type="evidence" value="ECO:0007669"/>
    <property type="project" value="TreeGrafter"/>
</dbReference>
<dbReference type="GO" id="GO:0031080">
    <property type="term" value="C:nuclear pore outer ring"/>
    <property type="evidence" value="ECO:0007669"/>
    <property type="project" value="TreeGrafter"/>
</dbReference>
<dbReference type="GO" id="GO:0017056">
    <property type="term" value="F:structural constituent of nuclear pore"/>
    <property type="evidence" value="ECO:0007669"/>
    <property type="project" value="UniProtKB-UniRule"/>
</dbReference>
<keyword evidence="1 7" id="KW-0813">Transport</keyword>
<keyword evidence="4 7" id="KW-0811">Translocation</keyword>
<evidence type="ECO:0000256" key="5">
    <source>
        <dbReference type="ARBA" id="ARBA00023132"/>
    </source>
</evidence>
<dbReference type="GO" id="GO:0006406">
    <property type="term" value="P:mRNA export from nucleus"/>
    <property type="evidence" value="ECO:0007669"/>
    <property type="project" value="TreeGrafter"/>
</dbReference>
<keyword evidence="3" id="KW-0653">Protein transport</keyword>
<dbReference type="PANTHER" id="PTHR13003">
    <property type="entry name" value="NUP107-RELATED"/>
    <property type="match status" value="1"/>
</dbReference>
<feature type="region of interest" description="Disordered" evidence="8">
    <location>
        <begin position="1"/>
        <end position="25"/>
    </location>
</feature>
<feature type="compositionally biased region" description="Acidic residues" evidence="8">
    <location>
        <begin position="107"/>
        <end position="121"/>
    </location>
</feature>
<comment type="caution">
    <text evidence="9">The sequence shown here is derived from an EMBL/GenBank/DDBJ whole genome shotgun (WGS) entry which is preliminary data.</text>
</comment>
<dbReference type="Gene3D" id="1.20.190.50">
    <property type="match status" value="1"/>
</dbReference>
<feature type="region of interest" description="Disordered" evidence="8">
    <location>
        <begin position="94"/>
        <end position="128"/>
    </location>
</feature>
<keyword evidence="5 7" id="KW-0906">Nuclear pore complex</keyword>
<evidence type="ECO:0000256" key="7">
    <source>
        <dbReference type="RuleBase" id="RU365072"/>
    </source>
</evidence>
<evidence type="ECO:0000256" key="8">
    <source>
        <dbReference type="SAM" id="MobiDB-lite"/>
    </source>
</evidence>
<sequence length="957" mass="108784">MAPSFDQDPQSNRSSPLAPPSPTQAIQDDMAELEATYQDSSIRVGDEVDFFASQLDRFDNNFEGSAAEQRAQVYTLVESYYTYMRNRANRLQGRQSTAWHRGGSADMDMDDADDATADSDPEELRRVEEEAQTWDLLRRVLPLRYRDQTASPSDDVSRLPTTSRRRWWKEFILADSSAREKKVVLEWLQSSASHGPPVDEVVSELQQSAERGDILAHGWLHTRHKIKLQKSVNGYQGVLDPNDLGAAQSHLGSSTLVTQLDPDAITRQNRKVEAQDEFFERAIWLGCFEMLRRGYTMAEIREWCAVRTELWRAATIAPLPLANPEDEELSSFDPAALVLWRQMCFAAARDGGTSEYDRAVYGLLAGDLESVTRICKSWDDYLFAHYNSMLRSQFDSFLVKNSGMDEETARRFPAFSAGVHQSDPTTVSKRLISSLETSEATKDEAMRTLKVLQGAIIARDLDQHMHNQGLMLSRFANQRQKSKLIPESPVSRQLEPLNEDKYFDLTDHDSLRVLAHVLIVVNTLDRISGFSQDQSSLAGLHLVPEHIIAAYVSYLRLANLEEMIPLYCSKLSSPRLYEALSRNLIHVVGEDARIRQLQIIKTLGLDLATFATRQPEFYFSDVNEQSVACEAKTQFKILEKGAPTLKFGRIVKPDFFGEDAEYIDPEDELIIRSLEWLLLVDGLFVTTCSYVLRAYKYFLKRTRLRAARALSVRIAGRDIVRKKTPVPIRADDEETGPNWLKEFTGHELPDEFLEECDKSKEELVTLVTNMWELESLVRALDSMETLSSLAGLTREYVNSLYPSELANHHDRESNTSREMWQHTGVEVRKAKVFMEPVLKGWLLASNEVDADFSALREAYIPETVLAYISCLHFAGTSLSRDSLLECMELSAVVAEKDSDVCYEFKKAGRLKELFESFTSCSKALAIWNSDAKKGHHNTNSKKMRELGWSRELWSIKS</sequence>
<evidence type="ECO:0000256" key="6">
    <source>
        <dbReference type="ARBA" id="ARBA00023242"/>
    </source>
</evidence>
<organism evidence="9 10">
    <name type="scientific">Schizothecium vesticola</name>
    <dbReference type="NCBI Taxonomy" id="314040"/>
    <lineage>
        <taxon>Eukaryota</taxon>
        <taxon>Fungi</taxon>
        <taxon>Dikarya</taxon>
        <taxon>Ascomycota</taxon>
        <taxon>Pezizomycotina</taxon>
        <taxon>Sordariomycetes</taxon>
        <taxon>Sordariomycetidae</taxon>
        <taxon>Sordariales</taxon>
        <taxon>Schizotheciaceae</taxon>
        <taxon>Schizothecium</taxon>
    </lineage>
</organism>
<dbReference type="InterPro" id="IPR007252">
    <property type="entry name" value="Nup84/Nup107"/>
</dbReference>
<evidence type="ECO:0000256" key="4">
    <source>
        <dbReference type="ARBA" id="ARBA00023010"/>
    </source>
</evidence>
<proteinExistence type="inferred from homology"/>
<accession>A0AA40FA31</accession>
<dbReference type="Pfam" id="PF04121">
    <property type="entry name" value="Nup84_Nup100"/>
    <property type="match status" value="1"/>
</dbReference>
<evidence type="ECO:0000256" key="3">
    <source>
        <dbReference type="ARBA" id="ARBA00022927"/>
    </source>
</evidence>
<name>A0AA40FA31_9PEZI</name>
<dbReference type="PANTHER" id="PTHR13003:SF2">
    <property type="entry name" value="NUCLEAR PORE COMPLEX PROTEIN NUP107"/>
    <property type="match status" value="1"/>
</dbReference>
<keyword evidence="2" id="KW-0509">mRNA transport</keyword>
<keyword evidence="6 7" id="KW-0539">Nucleus</keyword>
<evidence type="ECO:0000256" key="1">
    <source>
        <dbReference type="ARBA" id="ARBA00022448"/>
    </source>
</evidence>
<comment type="function">
    <text evidence="7">Functions as a component of the nuclear pore complex (NPC).</text>
</comment>
<evidence type="ECO:0000256" key="2">
    <source>
        <dbReference type="ARBA" id="ARBA00022816"/>
    </source>
</evidence>
<comment type="subunit">
    <text evidence="7">Part of the nuclear pore complex (NPC).</text>
</comment>